<comment type="caution">
    <text evidence="3">The sequence shown here is derived from an EMBL/GenBank/DDBJ whole genome shotgun (WGS) entry which is preliminary data.</text>
</comment>
<feature type="region of interest" description="Disordered" evidence="1">
    <location>
        <begin position="1"/>
        <end position="28"/>
    </location>
</feature>
<sequence length="197" mass="20286">MRTFLQGSARRLQRPLGSSPPPLHTLAESPPMAAAATWLVCAALALCACSAHAHTHSAPRLAAAAGAAPDATTTSKATGVFFVDLDDGQGAWNLTLHGVKAADVLAPSIHEAPANGSVGPEVVPLPVNATSTRTEPDGSVLLQGGFTAADYTGPYKGRPFDIVHRDIHQGLMYVVVPTKAHPAGEIKGAINSTMLSE</sequence>
<evidence type="ECO:0000259" key="2">
    <source>
        <dbReference type="Pfam" id="PF07452"/>
    </source>
</evidence>
<keyword evidence="4" id="KW-1185">Reference proteome</keyword>
<dbReference type="Proteomes" id="UP001445335">
    <property type="component" value="Unassembled WGS sequence"/>
</dbReference>
<accession>A0AAW1QKH8</accession>
<reference evidence="3 4" key="1">
    <citation type="journal article" date="2024" name="Nat. Commun.">
        <title>Phylogenomics reveals the evolutionary origins of lichenization in chlorophyte algae.</title>
        <authorList>
            <person name="Puginier C."/>
            <person name="Libourel C."/>
            <person name="Otte J."/>
            <person name="Skaloud P."/>
            <person name="Haon M."/>
            <person name="Grisel S."/>
            <person name="Petersen M."/>
            <person name="Berrin J.G."/>
            <person name="Delaux P.M."/>
            <person name="Dal Grande F."/>
            <person name="Keller J."/>
        </authorList>
    </citation>
    <scope>NUCLEOTIDE SEQUENCE [LARGE SCALE GENOMIC DNA]</scope>
    <source>
        <strain evidence="3 4">SAG 245.80</strain>
    </source>
</reference>
<dbReference type="AlphaFoldDB" id="A0AAW1QKH8"/>
<feature type="domain" description="CHRD" evidence="2">
    <location>
        <begin position="65"/>
        <end position="190"/>
    </location>
</feature>
<organism evidence="3 4">
    <name type="scientific">Elliptochloris bilobata</name>
    <dbReference type="NCBI Taxonomy" id="381761"/>
    <lineage>
        <taxon>Eukaryota</taxon>
        <taxon>Viridiplantae</taxon>
        <taxon>Chlorophyta</taxon>
        <taxon>core chlorophytes</taxon>
        <taxon>Trebouxiophyceae</taxon>
        <taxon>Trebouxiophyceae incertae sedis</taxon>
        <taxon>Elliptochloris clade</taxon>
        <taxon>Elliptochloris</taxon>
    </lineage>
</organism>
<protein>
    <recommendedName>
        <fullName evidence="2">CHRD domain-containing protein</fullName>
    </recommendedName>
</protein>
<dbReference type="EMBL" id="JALJOU010000092">
    <property type="protein sequence ID" value="KAK9821979.1"/>
    <property type="molecule type" value="Genomic_DNA"/>
</dbReference>
<proteinExistence type="predicted"/>
<name>A0AAW1QKH8_9CHLO</name>
<gene>
    <name evidence="3" type="ORF">WJX81_000092</name>
</gene>
<dbReference type="InterPro" id="IPR010895">
    <property type="entry name" value="CHRD"/>
</dbReference>
<dbReference type="Pfam" id="PF07452">
    <property type="entry name" value="CHRD"/>
    <property type="match status" value="1"/>
</dbReference>
<evidence type="ECO:0000313" key="4">
    <source>
        <dbReference type="Proteomes" id="UP001445335"/>
    </source>
</evidence>
<evidence type="ECO:0000313" key="3">
    <source>
        <dbReference type="EMBL" id="KAK9821979.1"/>
    </source>
</evidence>
<evidence type="ECO:0000256" key="1">
    <source>
        <dbReference type="SAM" id="MobiDB-lite"/>
    </source>
</evidence>